<sequence length="94" mass="10820">MAQRCDEVPRRLGNYWLRTRLGSGYSGSIFSAYHIFTGDWVAIKVQDINHECPTNRYEEYFIRCYKAQKACRVYSPLASKENGTTLSSLCLDQA</sequence>
<keyword evidence="1" id="KW-0547">Nucleotide-binding</keyword>
<feature type="binding site" evidence="1">
    <location>
        <position position="44"/>
    </location>
    <ligand>
        <name>ATP</name>
        <dbReference type="ChEBI" id="CHEBI:30616"/>
    </ligand>
</feature>
<dbReference type="OrthoDB" id="5979581at2759"/>
<dbReference type="PROSITE" id="PS00107">
    <property type="entry name" value="PROTEIN_KINASE_ATP"/>
    <property type="match status" value="1"/>
</dbReference>
<gene>
    <name evidence="2" type="ORF">JVT61DRAFT_1274</name>
</gene>
<name>A0A8I2YS99_9AGAM</name>
<comment type="caution">
    <text evidence="2">The sequence shown here is derived from an EMBL/GenBank/DDBJ whole genome shotgun (WGS) entry which is preliminary data.</text>
</comment>
<dbReference type="EMBL" id="JAGFBS010000010">
    <property type="protein sequence ID" value="KAG6377220.1"/>
    <property type="molecule type" value="Genomic_DNA"/>
</dbReference>
<organism evidence="2 3">
    <name type="scientific">Boletus reticuloceps</name>
    <dbReference type="NCBI Taxonomy" id="495285"/>
    <lineage>
        <taxon>Eukaryota</taxon>
        <taxon>Fungi</taxon>
        <taxon>Dikarya</taxon>
        <taxon>Basidiomycota</taxon>
        <taxon>Agaricomycotina</taxon>
        <taxon>Agaricomycetes</taxon>
        <taxon>Agaricomycetidae</taxon>
        <taxon>Boletales</taxon>
        <taxon>Boletineae</taxon>
        <taxon>Boletaceae</taxon>
        <taxon>Boletoideae</taxon>
        <taxon>Boletus</taxon>
    </lineage>
</organism>
<dbReference type="InterPro" id="IPR011009">
    <property type="entry name" value="Kinase-like_dom_sf"/>
</dbReference>
<reference evidence="2" key="1">
    <citation type="submission" date="2021-03" db="EMBL/GenBank/DDBJ databases">
        <title>Evolutionary innovations through gain and loss of genes in the ectomycorrhizal Boletales.</title>
        <authorList>
            <person name="Wu G."/>
            <person name="Miyauchi S."/>
            <person name="Morin E."/>
            <person name="Yang Z.-L."/>
            <person name="Xu J."/>
            <person name="Martin F.M."/>
        </authorList>
    </citation>
    <scope>NUCLEOTIDE SEQUENCE</scope>
    <source>
        <strain evidence="2">BR01</strain>
    </source>
</reference>
<keyword evidence="3" id="KW-1185">Reference proteome</keyword>
<dbReference type="AlphaFoldDB" id="A0A8I2YS99"/>
<accession>A0A8I2YS99</accession>
<evidence type="ECO:0000313" key="3">
    <source>
        <dbReference type="Proteomes" id="UP000683000"/>
    </source>
</evidence>
<protein>
    <submittedName>
        <fullName evidence="2">Uncharacterized protein</fullName>
    </submittedName>
</protein>
<dbReference type="SUPFAM" id="SSF56112">
    <property type="entry name" value="Protein kinase-like (PK-like)"/>
    <property type="match status" value="1"/>
</dbReference>
<dbReference type="GO" id="GO:0005524">
    <property type="term" value="F:ATP binding"/>
    <property type="evidence" value="ECO:0007669"/>
    <property type="project" value="UniProtKB-UniRule"/>
</dbReference>
<evidence type="ECO:0000256" key="1">
    <source>
        <dbReference type="PROSITE-ProRule" id="PRU10141"/>
    </source>
</evidence>
<dbReference type="InterPro" id="IPR017441">
    <property type="entry name" value="Protein_kinase_ATP_BS"/>
</dbReference>
<keyword evidence="1" id="KW-0067">ATP-binding</keyword>
<evidence type="ECO:0000313" key="2">
    <source>
        <dbReference type="EMBL" id="KAG6377220.1"/>
    </source>
</evidence>
<proteinExistence type="predicted"/>
<dbReference type="Proteomes" id="UP000683000">
    <property type="component" value="Unassembled WGS sequence"/>
</dbReference>
<dbReference type="Gene3D" id="3.30.200.20">
    <property type="entry name" value="Phosphorylase Kinase, domain 1"/>
    <property type="match status" value="1"/>
</dbReference>